<proteinExistence type="predicted"/>
<organism evidence="1 2">
    <name type="scientific">Puccinia striiformis</name>
    <dbReference type="NCBI Taxonomy" id="27350"/>
    <lineage>
        <taxon>Eukaryota</taxon>
        <taxon>Fungi</taxon>
        <taxon>Dikarya</taxon>
        <taxon>Basidiomycota</taxon>
        <taxon>Pucciniomycotina</taxon>
        <taxon>Pucciniomycetes</taxon>
        <taxon>Pucciniales</taxon>
        <taxon>Pucciniaceae</taxon>
        <taxon>Puccinia</taxon>
    </lineage>
</organism>
<dbReference type="InterPro" id="IPR040382">
    <property type="entry name" value="NOL10/Enp2"/>
</dbReference>
<name>A0A2S4W0A8_9BASI</name>
<dbReference type="OrthoDB" id="273340at2759"/>
<dbReference type="PANTHER" id="PTHR14927">
    <property type="entry name" value="NUCLEOLAR PROTEIN 10"/>
    <property type="match status" value="1"/>
</dbReference>
<protein>
    <submittedName>
        <fullName evidence="1">Uncharacterized protein</fullName>
    </submittedName>
</protein>
<reference evidence="2" key="3">
    <citation type="journal article" date="2018" name="Mol. Plant Microbe Interact.">
        <title>Genome sequence resources for the wheat stripe rust pathogen (Puccinia striiformis f. sp. tritici) and the barley stripe rust pathogen (Puccinia striiformis f. sp. hordei).</title>
        <authorList>
            <person name="Xia C."/>
            <person name="Wang M."/>
            <person name="Yin C."/>
            <person name="Cornejo O.E."/>
            <person name="Hulbert S.H."/>
            <person name="Chen X."/>
        </authorList>
    </citation>
    <scope>NUCLEOTIDE SEQUENCE [LARGE SCALE GENOMIC DNA]</scope>
    <source>
        <strain evidence="2">93TX-2</strain>
    </source>
</reference>
<dbReference type="GO" id="GO:0000462">
    <property type="term" value="P:maturation of SSU-rRNA from tricistronic rRNA transcript (SSU-rRNA, 5.8S rRNA, LSU-rRNA)"/>
    <property type="evidence" value="ECO:0007669"/>
    <property type="project" value="TreeGrafter"/>
</dbReference>
<dbReference type="Proteomes" id="UP000238274">
    <property type="component" value="Unassembled WGS sequence"/>
</dbReference>
<sequence>MDCCSFESDWNSEKSTTPKSKRFFEIDELIGNPNENTYIPQNYVSPQTFASNTHQAKIYTVNGGVAPGQNQPDWLGSTITRAHWERAKKKKKKAVGPGTKGKSLIQVCHSISCQFTCLRLDIPKKLADFFGNESTGGLNLQDFDFPEASNKIKSTSDGKYMIATGTYKPRMKVYELDELALKFDRVTDSENVNFCVRWENRRVTQETSVDGINFDKF</sequence>
<keyword evidence="2" id="KW-1185">Reference proteome</keyword>
<dbReference type="AlphaFoldDB" id="A0A2S4W0A8"/>
<evidence type="ECO:0000313" key="2">
    <source>
        <dbReference type="Proteomes" id="UP000238274"/>
    </source>
</evidence>
<dbReference type="EMBL" id="PKSM01000086">
    <property type="protein sequence ID" value="POW15210.1"/>
    <property type="molecule type" value="Genomic_DNA"/>
</dbReference>
<dbReference type="GO" id="GO:0032040">
    <property type="term" value="C:small-subunit processome"/>
    <property type="evidence" value="ECO:0007669"/>
    <property type="project" value="TreeGrafter"/>
</dbReference>
<gene>
    <name evidence="1" type="ORF">PSHT_07142</name>
</gene>
<evidence type="ECO:0000313" key="1">
    <source>
        <dbReference type="EMBL" id="POW15210.1"/>
    </source>
</evidence>
<dbReference type="PANTHER" id="PTHR14927:SF0">
    <property type="entry name" value="NUCLEOLAR PROTEIN 10"/>
    <property type="match status" value="1"/>
</dbReference>
<dbReference type="GO" id="GO:0030686">
    <property type="term" value="C:90S preribosome"/>
    <property type="evidence" value="ECO:0007669"/>
    <property type="project" value="TreeGrafter"/>
</dbReference>
<reference evidence="1 2" key="1">
    <citation type="submission" date="2017-12" db="EMBL/GenBank/DDBJ databases">
        <title>Gene loss provides genomic basis for host adaptation in cereal stripe rust fungi.</title>
        <authorList>
            <person name="Xia C."/>
        </authorList>
    </citation>
    <scope>NUCLEOTIDE SEQUENCE [LARGE SCALE GENOMIC DNA]</scope>
    <source>
        <strain evidence="1 2">93TX-2</strain>
    </source>
</reference>
<accession>A0A2S4W0A8</accession>
<dbReference type="VEuPathDB" id="FungiDB:PSTT_09431"/>
<reference evidence="2" key="2">
    <citation type="journal article" date="2018" name="BMC Genomics">
        <title>Genomic insights into host adaptation between the wheat stripe rust pathogen (Puccinia striiformis f. sp. tritici) and the barley stripe rust pathogen (Puccinia striiformis f. sp. hordei).</title>
        <authorList>
            <person name="Xia C."/>
            <person name="Wang M."/>
            <person name="Yin C."/>
            <person name="Cornejo O.E."/>
            <person name="Hulbert S.H."/>
            <person name="Chen X."/>
        </authorList>
    </citation>
    <scope>NUCLEOTIDE SEQUENCE [LARGE SCALE GENOMIC DNA]</scope>
    <source>
        <strain evidence="2">93TX-2</strain>
    </source>
</reference>
<comment type="caution">
    <text evidence="1">The sequence shown here is derived from an EMBL/GenBank/DDBJ whole genome shotgun (WGS) entry which is preliminary data.</text>
</comment>
<dbReference type="VEuPathDB" id="FungiDB:PSHT_07142"/>